<keyword evidence="4 6" id="KW-1133">Transmembrane helix</keyword>
<dbReference type="GO" id="GO:0009055">
    <property type="term" value="F:electron transfer activity"/>
    <property type="evidence" value="ECO:0007669"/>
    <property type="project" value="InterPro"/>
</dbReference>
<organism evidence="8">
    <name type="scientific">marine sediment metagenome</name>
    <dbReference type="NCBI Taxonomy" id="412755"/>
    <lineage>
        <taxon>unclassified sequences</taxon>
        <taxon>metagenomes</taxon>
        <taxon>ecological metagenomes</taxon>
    </lineage>
</organism>
<evidence type="ECO:0000256" key="4">
    <source>
        <dbReference type="ARBA" id="ARBA00022989"/>
    </source>
</evidence>
<keyword evidence="2" id="KW-1003">Cell membrane</keyword>
<dbReference type="SUPFAM" id="SSF81342">
    <property type="entry name" value="Transmembrane di-heme cytochromes"/>
    <property type="match status" value="1"/>
</dbReference>
<evidence type="ECO:0000256" key="6">
    <source>
        <dbReference type="SAM" id="Phobius"/>
    </source>
</evidence>
<feature type="transmembrane region" description="Helical" evidence="6">
    <location>
        <begin position="6"/>
        <end position="25"/>
    </location>
</feature>
<feature type="non-terminal residue" evidence="8">
    <location>
        <position position="155"/>
    </location>
</feature>
<evidence type="ECO:0000256" key="5">
    <source>
        <dbReference type="ARBA" id="ARBA00023136"/>
    </source>
</evidence>
<comment type="caution">
    <text evidence="8">The sequence shown here is derived from an EMBL/GenBank/DDBJ whole genome shotgun (WGS) entry which is preliminary data.</text>
</comment>
<evidence type="ECO:0000313" key="8">
    <source>
        <dbReference type="EMBL" id="GAH06870.1"/>
    </source>
</evidence>
<protein>
    <recommendedName>
        <fullName evidence="7">Cytochrome b561 bacterial/Ni-hydrogenase domain-containing protein</fullName>
    </recommendedName>
</protein>
<dbReference type="PANTHER" id="PTHR30074:SF6">
    <property type="entry name" value="FORMATE DEHYDROGENASE GAMMA SUBUNIT"/>
    <property type="match status" value="1"/>
</dbReference>
<dbReference type="EMBL" id="BART01037348">
    <property type="protein sequence ID" value="GAH06870.1"/>
    <property type="molecule type" value="Genomic_DNA"/>
</dbReference>
<comment type="subcellular location">
    <subcellularLocation>
        <location evidence="1">Cell membrane</location>
        <topology evidence="1">Multi-pass membrane protein</topology>
    </subcellularLocation>
</comment>
<evidence type="ECO:0000256" key="2">
    <source>
        <dbReference type="ARBA" id="ARBA00022475"/>
    </source>
</evidence>
<dbReference type="InterPro" id="IPR051817">
    <property type="entry name" value="FDH_cytochrome_b556_subunit"/>
</dbReference>
<dbReference type="GO" id="GO:0015944">
    <property type="term" value="P:formate oxidation"/>
    <property type="evidence" value="ECO:0007669"/>
    <property type="project" value="TreeGrafter"/>
</dbReference>
<dbReference type="GO" id="GO:0009061">
    <property type="term" value="P:anaerobic respiration"/>
    <property type="evidence" value="ECO:0007669"/>
    <property type="project" value="TreeGrafter"/>
</dbReference>
<dbReference type="GO" id="GO:0005886">
    <property type="term" value="C:plasma membrane"/>
    <property type="evidence" value="ECO:0007669"/>
    <property type="project" value="UniProtKB-SubCell"/>
</dbReference>
<proteinExistence type="predicted"/>
<dbReference type="GO" id="GO:0009326">
    <property type="term" value="C:formate dehydrogenase complex"/>
    <property type="evidence" value="ECO:0007669"/>
    <property type="project" value="TreeGrafter"/>
</dbReference>
<dbReference type="AlphaFoldDB" id="X1DEX0"/>
<feature type="transmembrane region" description="Helical" evidence="6">
    <location>
        <begin position="78"/>
        <end position="101"/>
    </location>
</feature>
<evidence type="ECO:0000256" key="3">
    <source>
        <dbReference type="ARBA" id="ARBA00022692"/>
    </source>
</evidence>
<evidence type="ECO:0000259" key="7">
    <source>
        <dbReference type="Pfam" id="PF01292"/>
    </source>
</evidence>
<reference evidence="8" key="1">
    <citation type="journal article" date="2014" name="Front. Microbiol.">
        <title>High frequency of phylogenetically diverse reductive dehalogenase-homologous genes in deep subseafloor sedimentary metagenomes.</title>
        <authorList>
            <person name="Kawai M."/>
            <person name="Futagami T."/>
            <person name="Toyoda A."/>
            <person name="Takaki Y."/>
            <person name="Nishi S."/>
            <person name="Hori S."/>
            <person name="Arai W."/>
            <person name="Tsubouchi T."/>
            <person name="Morono Y."/>
            <person name="Uchiyama I."/>
            <person name="Ito T."/>
            <person name="Fujiyama A."/>
            <person name="Inagaki F."/>
            <person name="Takami H."/>
        </authorList>
    </citation>
    <scope>NUCLEOTIDE SEQUENCE</scope>
    <source>
        <strain evidence="8">Expedition CK06-06</strain>
    </source>
</reference>
<dbReference type="Gene3D" id="1.20.950.20">
    <property type="entry name" value="Transmembrane di-heme cytochromes, Chain C"/>
    <property type="match status" value="1"/>
</dbReference>
<sequence>TPQTRIIHRICAYAFGIVLVLYFITYPKASLAFIKEAFTWKKEDIGWVKAATDYYTGGDESKMPPQGHINPGQNLWQLITIVCGVIFFVTGAILCFAKGAVSPGVFQWSLFTHALAFIIGGCMFIVHALLGTVHPRMSESLRSMITGKVSEEYAK</sequence>
<dbReference type="InterPro" id="IPR016174">
    <property type="entry name" value="Di-haem_cyt_TM"/>
</dbReference>
<keyword evidence="5 6" id="KW-0472">Membrane</keyword>
<dbReference type="Pfam" id="PF01292">
    <property type="entry name" value="Ni_hydr_CYTB"/>
    <property type="match status" value="1"/>
</dbReference>
<accession>X1DEX0</accession>
<dbReference type="PANTHER" id="PTHR30074">
    <property type="entry name" value="FORMATE DEHYDROGENASE, NITRATE-INDUCIBLE, CYTOCHROME B556 FDN SUBUNIT"/>
    <property type="match status" value="1"/>
</dbReference>
<feature type="transmembrane region" description="Helical" evidence="6">
    <location>
        <begin position="113"/>
        <end position="133"/>
    </location>
</feature>
<gene>
    <name evidence="8" type="ORF">S01H4_62533</name>
</gene>
<feature type="non-terminal residue" evidence="8">
    <location>
        <position position="1"/>
    </location>
</feature>
<dbReference type="InterPro" id="IPR011577">
    <property type="entry name" value="Cyt_b561_bac/Ni-Hgenase"/>
</dbReference>
<feature type="domain" description="Cytochrome b561 bacterial/Ni-hydrogenase" evidence="7">
    <location>
        <begin position="6"/>
        <end position="147"/>
    </location>
</feature>
<evidence type="ECO:0000256" key="1">
    <source>
        <dbReference type="ARBA" id="ARBA00004651"/>
    </source>
</evidence>
<dbReference type="GO" id="GO:0022904">
    <property type="term" value="P:respiratory electron transport chain"/>
    <property type="evidence" value="ECO:0007669"/>
    <property type="project" value="InterPro"/>
</dbReference>
<name>X1DEX0_9ZZZZ</name>
<dbReference type="GO" id="GO:0036397">
    <property type="term" value="F:formate dehydrogenase (quinone) activity"/>
    <property type="evidence" value="ECO:0007669"/>
    <property type="project" value="TreeGrafter"/>
</dbReference>
<keyword evidence="3 6" id="KW-0812">Transmembrane</keyword>